<dbReference type="Proteomes" id="UP000471082">
    <property type="component" value="Unassembled WGS sequence"/>
</dbReference>
<name>A0A6P0GZ84_XANPE</name>
<evidence type="ECO:0000313" key="1">
    <source>
        <dbReference type="EMBL" id="NEL78723.1"/>
    </source>
</evidence>
<comment type="caution">
    <text evidence="1">The sequence shown here is derived from an EMBL/GenBank/DDBJ whole genome shotgun (WGS) entry which is preliminary data.</text>
</comment>
<organism evidence="1 2">
    <name type="scientific">Xanthomonas perforans</name>
    <dbReference type="NCBI Taxonomy" id="442694"/>
    <lineage>
        <taxon>Bacteria</taxon>
        <taxon>Pseudomonadati</taxon>
        <taxon>Pseudomonadota</taxon>
        <taxon>Gammaproteobacteria</taxon>
        <taxon>Lysobacterales</taxon>
        <taxon>Lysobacteraceae</taxon>
        <taxon>Xanthomonas</taxon>
    </lineage>
</organism>
<dbReference type="EMBL" id="JAAGYU010000180">
    <property type="protein sequence ID" value="NEL78723.1"/>
    <property type="molecule type" value="Genomic_DNA"/>
</dbReference>
<gene>
    <name evidence="1" type="ORF">G3W61_21175</name>
</gene>
<reference evidence="1 2" key="1">
    <citation type="submission" date="2019-11" db="EMBL/GenBank/DDBJ databases">
        <title>Genome-resolved metagenomics to study the prevalence of co-infection and intraspecific heterogeneity among plant pathogen metapopulations.</title>
        <authorList>
            <person name="Newberry E."/>
            <person name="Bhandari R."/>
            <person name="Kemble J."/>
            <person name="Sikora E."/>
            <person name="Potnis N."/>
        </authorList>
    </citation>
    <scope>NUCLEOTIDE SEQUENCE [LARGE SCALE GENOMIC DNA]</scope>
    <source>
        <strain evidence="1">Xp_Tom_Tuscaloosa_18b</strain>
    </source>
</reference>
<proteinExistence type="predicted"/>
<feature type="non-terminal residue" evidence="1">
    <location>
        <position position="1"/>
    </location>
</feature>
<sequence>TSANLPNEFIYVAWDTDVAGLTTDNAASFGAQVFSVPYQGTIPVYGTLQHAAGVLAWAASTNYDVVEGRNTLAFRTPAAGVPASVSTLADANALLSNNYTYLGAYTSSADNDYTIYYNGALSGQFNWADTYLGQVWLRRTLQQALFEVLQASNTLPYNADGYNAIWQGAQDTIQQGLANGVIRAGVTLSPSQQAQINTQAGQTIADIVSTLGWYLQVRDPLTTSVRTERGSPVVNFWYSDGGSIQRISVSSTTVL</sequence>
<evidence type="ECO:0000313" key="2">
    <source>
        <dbReference type="Proteomes" id="UP000471082"/>
    </source>
</evidence>
<dbReference type="AlphaFoldDB" id="A0A6P0GZ84"/>
<accession>A0A6P0GZ84</accession>
<dbReference type="InterPro" id="IPR021808">
    <property type="entry name" value="DUF3383"/>
</dbReference>
<dbReference type="Pfam" id="PF11863">
    <property type="entry name" value="DUF3383"/>
    <property type="match status" value="1"/>
</dbReference>
<protein>
    <submittedName>
        <fullName evidence="1">DUF3383 domain-containing protein</fullName>
    </submittedName>
</protein>